<evidence type="ECO:0000256" key="1">
    <source>
        <dbReference type="ARBA" id="ARBA00022801"/>
    </source>
</evidence>
<organism evidence="4 5">
    <name type="scientific">Acidihalobacter yilgarnensis</name>
    <dbReference type="NCBI Taxonomy" id="2819280"/>
    <lineage>
        <taxon>Bacteria</taxon>
        <taxon>Pseudomonadati</taxon>
        <taxon>Pseudomonadota</taxon>
        <taxon>Gammaproteobacteria</taxon>
        <taxon>Chromatiales</taxon>
        <taxon>Ectothiorhodospiraceae</taxon>
        <taxon>Acidihalobacter</taxon>
    </lineage>
</organism>
<dbReference type="EMBL" id="CP017415">
    <property type="protein sequence ID" value="AOU99151.1"/>
    <property type="molecule type" value="Genomic_DNA"/>
</dbReference>
<name>A0A1D8IRM5_9GAMM</name>
<dbReference type="KEGG" id="aprs:BI364_15490"/>
<evidence type="ECO:0000313" key="4">
    <source>
        <dbReference type="EMBL" id="AOU99151.1"/>
    </source>
</evidence>
<reference evidence="5" key="1">
    <citation type="submission" date="2016-09" db="EMBL/GenBank/DDBJ databases">
        <title>Acidihalobacter prosperus F5.</title>
        <authorList>
            <person name="Khaleque H.N."/>
            <person name="Ramsay J.P."/>
            <person name="Kaksonen A.H."/>
            <person name="Boxall N.J."/>
            <person name="Watkin E.L.J."/>
        </authorList>
    </citation>
    <scope>NUCLEOTIDE SEQUENCE [LARGE SCALE GENOMIC DNA]</scope>
    <source>
        <strain evidence="5">F5</strain>
    </source>
</reference>
<dbReference type="PANTHER" id="PTHR43540">
    <property type="entry name" value="PEROXYUREIDOACRYLATE/UREIDOACRYLATE AMIDOHYDROLASE-RELATED"/>
    <property type="match status" value="1"/>
</dbReference>
<evidence type="ECO:0000256" key="2">
    <source>
        <dbReference type="SAM" id="MobiDB-lite"/>
    </source>
</evidence>
<feature type="region of interest" description="Disordered" evidence="2">
    <location>
        <begin position="63"/>
        <end position="82"/>
    </location>
</feature>
<accession>A0A1D8IRM5</accession>
<dbReference type="InterPro" id="IPR050272">
    <property type="entry name" value="Isochorismatase-like_hydrls"/>
</dbReference>
<proteinExistence type="predicted"/>
<protein>
    <recommendedName>
        <fullName evidence="3">Isochorismatase-like domain-containing protein</fullName>
    </recommendedName>
</protein>
<sequence length="195" mass="21098">MNEDLQLESARSAVIAIDLQRGIVGMDTVPHVPGVVVERCARLLAAAREADATRVLVHVGGGADGRDRLSPDADQPMPAGPPPAGFSDLVHEVGPEAGDVVIFKRQWGAFYGTDLDLQLRRRGIDTLILCGIATEFGVESTARDAYERGYRLIFVSDAMTGRTQESHDNALRRIFPRIGRVRETATVLDALATAH</sequence>
<dbReference type="RefSeq" id="WP_070079503.1">
    <property type="nucleotide sequence ID" value="NZ_CP017415.1"/>
</dbReference>
<dbReference type="Proteomes" id="UP000095401">
    <property type="component" value="Chromosome"/>
</dbReference>
<dbReference type="NCBIfam" id="NF008517">
    <property type="entry name" value="PRK11440.1"/>
    <property type="match status" value="1"/>
</dbReference>
<dbReference type="CDD" id="cd00431">
    <property type="entry name" value="cysteine_hydrolases"/>
    <property type="match status" value="1"/>
</dbReference>
<evidence type="ECO:0000259" key="3">
    <source>
        <dbReference type="Pfam" id="PF00857"/>
    </source>
</evidence>
<evidence type="ECO:0000313" key="5">
    <source>
        <dbReference type="Proteomes" id="UP000095401"/>
    </source>
</evidence>
<dbReference type="AlphaFoldDB" id="A0A1D8IRM5"/>
<dbReference type="Pfam" id="PF00857">
    <property type="entry name" value="Isochorismatase"/>
    <property type="match status" value="1"/>
</dbReference>
<feature type="domain" description="Isochorismatase-like" evidence="3">
    <location>
        <begin position="12"/>
        <end position="185"/>
    </location>
</feature>
<keyword evidence="5" id="KW-1185">Reference proteome</keyword>
<dbReference type="PANTHER" id="PTHR43540:SF7">
    <property type="entry name" value="ISOCHORISMATASE FAMILY PROTEIN YECD"/>
    <property type="match status" value="1"/>
</dbReference>
<gene>
    <name evidence="4" type="ORF">BI364_15490</name>
</gene>
<dbReference type="Gene3D" id="3.40.50.850">
    <property type="entry name" value="Isochorismatase-like"/>
    <property type="match status" value="1"/>
</dbReference>
<dbReference type="InterPro" id="IPR000868">
    <property type="entry name" value="Isochorismatase-like_dom"/>
</dbReference>
<dbReference type="InterPro" id="IPR036380">
    <property type="entry name" value="Isochorismatase-like_sf"/>
</dbReference>
<dbReference type="SUPFAM" id="SSF52499">
    <property type="entry name" value="Isochorismatase-like hydrolases"/>
    <property type="match status" value="1"/>
</dbReference>
<dbReference type="GO" id="GO:0016787">
    <property type="term" value="F:hydrolase activity"/>
    <property type="evidence" value="ECO:0007669"/>
    <property type="project" value="UniProtKB-KW"/>
</dbReference>
<keyword evidence="1" id="KW-0378">Hydrolase</keyword>